<dbReference type="InterPro" id="IPR044250">
    <property type="entry name" value="MenF-like"/>
</dbReference>
<gene>
    <name evidence="5 7" type="primary">menF</name>
    <name evidence="7" type="ordered locus">EbC_30530</name>
</gene>
<dbReference type="Pfam" id="PF00425">
    <property type="entry name" value="Chorismate_bind"/>
    <property type="match status" value="1"/>
</dbReference>
<dbReference type="NCBIfam" id="TIGR00543">
    <property type="entry name" value="isochor_syn"/>
    <property type="match status" value="1"/>
</dbReference>
<feature type="binding site" evidence="5">
    <location>
        <position position="273"/>
    </location>
    <ligand>
        <name>Mg(2+)</name>
        <dbReference type="ChEBI" id="CHEBI:18420"/>
    </ligand>
</feature>
<keyword evidence="8" id="KW-1185">Reference proteome</keyword>
<dbReference type="STRING" id="634500.EbC_30530"/>
<dbReference type="AlphaFoldDB" id="D8MUS7"/>
<evidence type="ECO:0000313" key="7">
    <source>
        <dbReference type="EMBL" id="CAX60584.1"/>
    </source>
</evidence>
<feature type="active site" description="Proton donor" evidence="5">
    <location>
        <position position="229"/>
    </location>
</feature>
<comment type="catalytic activity">
    <reaction evidence="1 5">
        <text>chorismate = isochorismate</text>
        <dbReference type="Rhea" id="RHEA:18985"/>
        <dbReference type="ChEBI" id="CHEBI:29748"/>
        <dbReference type="ChEBI" id="CHEBI:29780"/>
        <dbReference type="EC" id="5.4.4.2"/>
    </reaction>
</comment>
<feature type="domain" description="Chorismate-utilising enzyme C-terminal" evidence="6">
    <location>
        <begin position="160"/>
        <end position="409"/>
    </location>
</feature>
<dbReference type="EMBL" id="FP236843">
    <property type="protein sequence ID" value="CAX60584.1"/>
    <property type="molecule type" value="Genomic_DNA"/>
</dbReference>
<evidence type="ECO:0000313" key="8">
    <source>
        <dbReference type="Proteomes" id="UP000008793"/>
    </source>
</evidence>
<evidence type="ECO:0000256" key="3">
    <source>
        <dbReference type="ARBA" id="ARBA00022842"/>
    </source>
</evidence>
<dbReference type="InterPro" id="IPR015890">
    <property type="entry name" value="Chorismate_C"/>
</dbReference>
<dbReference type="SUPFAM" id="SSF56322">
    <property type="entry name" value="ADC synthase"/>
    <property type="match status" value="1"/>
</dbReference>
<dbReference type="EC" id="5.4.4.2" evidence="5"/>
<sequence length="430" mass="46528">MSFASALNNLQQQLRAVTASQPGFLRLSATVTDPSDGLAWLDAQPVWPKFYWQHRGGEQTLMALGEVQRAETLQQASQLLRALPAEGCLVGSNEFALQHCCLFLPRVLLRGNTLSVFLHGVLREDAQAAIGLIVSLLPAHPFESLPQRLSACQHFPDSGGWQQQVAAALAAIRQGDLDKVVLARATDLHFTQAVNAAALLDASRQANRHCYHFMLAISPQQAFVGSSPEQLFHRHGLALNTEALAGTCANASDAHLAQQLGDALLNDEKNRRENGLVVEDICQRLESITSGLDVSPAHVVRLRKVQHLKREIQGQLYQQDDMALLQRLQPTAAVAGLPRQPAQQFIRQHEPFSRGWYAGSVGWLSAAESEFAVALRSAQVSGNSVRLYAGAGIVAGSEASLEWQEINQKAAGLASLLGVEIASGSCPKSK</sequence>
<accession>D8MUS7</accession>
<dbReference type="InterPro" id="IPR034681">
    <property type="entry name" value="MenF"/>
</dbReference>
<keyword evidence="5" id="KW-0479">Metal-binding</keyword>
<protein>
    <recommendedName>
        <fullName evidence="5">Isochorismate synthase MenF</fullName>
        <ecNumber evidence="5">5.4.4.2</ecNumber>
    </recommendedName>
    <alternativeName>
        <fullName evidence="5">Isochorismate mutase</fullName>
    </alternativeName>
</protein>
<comment type="pathway">
    <text evidence="5">Quinol/quinone metabolism; menaquinone biosynthesis.</text>
</comment>
<organism evidence="8">
    <name type="scientific">Erwinia billingiae (strain Eb661)</name>
    <dbReference type="NCBI Taxonomy" id="634500"/>
    <lineage>
        <taxon>Bacteria</taxon>
        <taxon>Pseudomonadati</taxon>
        <taxon>Pseudomonadota</taxon>
        <taxon>Gammaproteobacteria</taxon>
        <taxon>Enterobacterales</taxon>
        <taxon>Erwiniaceae</taxon>
        <taxon>Erwinia</taxon>
    </lineage>
</organism>
<dbReference type="PANTHER" id="PTHR47253">
    <property type="match status" value="1"/>
</dbReference>
<dbReference type="PANTHER" id="PTHR47253:SF4">
    <property type="entry name" value="ISOCHORISMATE SYNTHASE 2, CHLOROPLASTIC"/>
    <property type="match status" value="1"/>
</dbReference>
<dbReference type="Proteomes" id="UP000008793">
    <property type="component" value="Chromosome"/>
</dbReference>
<dbReference type="Gene3D" id="3.60.120.10">
    <property type="entry name" value="Anthranilate synthase"/>
    <property type="match status" value="1"/>
</dbReference>
<comment type="function">
    <text evidence="5">Catalyzes the conversion of chorismate to isochorismate.</text>
</comment>
<dbReference type="RefSeq" id="WP_013203069.1">
    <property type="nucleotide sequence ID" value="NC_014306.1"/>
</dbReference>
<dbReference type="KEGG" id="ebi:EbC_30530"/>
<dbReference type="GeneID" id="90513027"/>
<dbReference type="GO" id="GO:0000287">
    <property type="term" value="F:magnesium ion binding"/>
    <property type="evidence" value="ECO:0007669"/>
    <property type="project" value="UniProtKB-UniRule"/>
</dbReference>
<proteinExistence type="inferred from homology"/>
<keyword evidence="3 5" id="KW-0460">Magnesium</keyword>
<dbReference type="eggNOG" id="COG1169">
    <property type="taxonomic scope" value="Bacteria"/>
</dbReference>
<dbReference type="InterPro" id="IPR005801">
    <property type="entry name" value="ADC_synthase"/>
</dbReference>
<evidence type="ECO:0000259" key="6">
    <source>
        <dbReference type="Pfam" id="PF00425"/>
    </source>
</evidence>
<keyword evidence="4 5" id="KW-0413">Isomerase</keyword>
<evidence type="ECO:0000256" key="5">
    <source>
        <dbReference type="HAMAP-Rule" id="MF_01935"/>
    </source>
</evidence>
<dbReference type="GO" id="GO:0008909">
    <property type="term" value="F:isochorismate synthase activity"/>
    <property type="evidence" value="ECO:0007669"/>
    <property type="project" value="UniProtKB-UniRule"/>
</dbReference>
<dbReference type="UniPathway" id="UPA01057">
    <property type="reaction ID" value="UER00163"/>
</dbReference>
<evidence type="ECO:0000256" key="1">
    <source>
        <dbReference type="ARBA" id="ARBA00000799"/>
    </source>
</evidence>
<feature type="binding site" evidence="5">
    <location>
        <position position="405"/>
    </location>
    <ligand>
        <name>Mg(2+)</name>
        <dbReference type="ChEBI" id="CHEBI:18420"/>
    </ligand>
</feature>
<dbReference type="HAMAP" id="MF_01935">
    <property type="entry name" value="MenF"/>
    <property type="match status" value="1"/>
</dbReference>
<comment type="pathway">
    <text evidence="5">Quinol/quinone metabolism; 1,4-dihydroxy-2-naphthoate biosynthesis; 1,4-dihydroxy-2-naphthoate from chorismate: step 1/7.</text>
</comment>
<reference evidence="7 8" key="1">
    <citation type="journal article" date="2010" name="BMC Genomics">
        <title>Genome comparison of the epiphytic bacteria Erwinia billingiae and E. tasmaniensis with the pear pathogen E. pyrifoliae.</title>
        <authorList>
            <person name="Kube M."/>
            <person name="Migdoll A.M."/>
            <person name="Gehring I."/>
            <person name="Heitmann K."/>
            <person name="Mayer Y."/>
            <person name="Kuhl H."/>
            <person name="Knaust F."/>
            <person name="Geider K."/>
            <person name="Reinhardt R."/>
        </authorList>
    </citation>
    <scope>NUCLEOTIDE SEQUENCE [LARGE SCALE GENOMIC DNA]</scope>
    <source>
        <strain evidence="7 8">Eb661</strain>
    </source>
</reference>
<dbReference type="HOGENOM" id="CLU_006493_8_4_6"/>
<comment type="similarity">
    <text evidence="2 5">Belongs to the isochorismate synthase family.</text>
</comment>
<dbReference type="UniPathway" id="UPA00079"/>
<dbReference type="GO" id="GO:0009234">
    <property type="term" value="P:menaquinone biosynthetic process"/>
    <property type="evidence" value="ECO:0007669"/>
    <property type="project" value="UniProtKB-UniRule"/>
</dbReference>
<dbReference type="InterPro" id="IPR004561">
    <property type="entry name" value="IsoChor_synthase"/>
</dbReference>
<feature type="active site" description="Proton acceptor" evidence="5">
    <location>
        <position position="179"/>
    </location>
</feature>
<keyword evidence="5" id="KW-0474">Menaquinone biosynthesis</keyword>
<comment type="cofactor">
    <cofactor evidence="5">
        <name>Mg(2+)</name>
        <dbReference type="ChEBI" id="CHEBI:18420"/>
    </cofactor>
</comment>
<evidence type="ECO:0000256" key="4">
    <source>
        <dbReference type="ARBA" id="ARBA00023235"/>
    </source>
</evidence>
<evidence type="ECO:0000256" key="2">
    <source>
        <dbReference type="ARBA" id="ARBA00005297"/>
    </source>
</evidence>
<name>D8MUS7_ERWBE</name>